<feature type="non-terminal residue" evidence="3">
    <location>
        <position position="1"/>
    </location>
</feature>
<dbReference type="SMART" id="SM00834">
    <property type="entry name" value="CxxC_CXXC_SSSS"/>
    <property type="match status" value="1"/>
</dbReference>
<dbReference type="EMBL" id="UINC01038412">
    <property type="protein sequence ID" value="SVB35397.1"/>
    <property type="molecule type" value="Genomic_DNA"/>
</dbReference>
<proteinExistence type="predicted"/>
<dbReference type="Pfam" id="PF09723">
    <property type="entry name" value="Zn_ribbon_8"/>
    <property type="match status" value="1"/>
</dbReference>
<accession>A0A382DCL8</accession>
<feature type="non-terminal residue" evidence="3">
    <location>
        <position position="75"/>
    </location>
</feature>
<protein>
    <recommendedName>
        <fullName evidence="2">Putative regulatory protein FmdB zinc ribbon domain-containing protein</fullName>
    </recommendedName>
</protein>
<name>A0A382DCL8_9ZZZZ</name>
<feature type="region of interest" description="Disordered" evidence="1">
    <location>
        <begin position="38"/>
        <end position="75"/>
    </location>
</feature>
<feature type="compositionally biased region" description="Basic and acidic residues" evidence="1">
    <location>
        <begin position="63"/>
        <end position="75"/>
    </location>
</feature>
<dbReference type="NCBIfam" id="TIGR02605">
    <property type="entry name" value="CxxC_CxxC_SSSS"/>
    <property type="match status" value="1"/>
</dbReference>
<feature type="domain" description="Putative regulatory protein FmdB zinc ribbon" evidence="2">
    <location>
        <begin position="2"/>
        <end position="40"/>
    </location>
</feature>
<dbReference type="AlphaFoldDB" id="A0A382DCL8"/>
<dbReference type="InterPro" id="IPR013429">
    <property type="entry name" value="Regulatory_FmdB_Zinc_ribbon"/>
</dbReference>
<gene>
    <name evidence="3" type="ORF">METZ01_LOCUS188251</name>
</gene>
<evidence type="ECO:0000256" key="1">
    <source>
        <dbReference type="SAM" id="MobiDB-lite"/>
    </source>
</evidence>
<reference evidence="3" key="1">
    <citation type="submission" date="2018-05" db="EMBL/GenBank/DDBJ databases">
        <authorList>
            <person name="Lanie J.A."/>
            <person name="Ng W.-L."/>
            <person name="Kazmierczak K.M."/>
            <person name="Andrzejewski T.M."/>
            <person name="Davidsen T.M."/>
            <person name="Wayne K.J."/>
            <person name="Tettelin H."/>
            <person name="Glass J.I."/>
            <person name="Rusch D."/>
            <person name="Podicherti R."/>
            <person name="Tsui H.-C.T."/>
            <person name="Winkler M.E."/>
        </authorList>
    </citation>
    <scope>NUCLEOTIDE SEQUENCE</scope>
</reference>
<evidence type="ECO:0000259" key="2">
    <source>
        <dbReference type="SMART" id="SM00834"/>
    </source>
</evidence>
<sequence>VPLYEYQCRSCEAQFELLVLRADTPECPACESSDLERKLSTSAVSSDGTRKRNLVGAKARARKTADEKAHAEEAA</sequence>
<evidence type="ECO:0000313" key="3">
    <source>
        <dbReference type="EMBL" id="SVB35397.1"/>
    </source>
</evidence>
<organism evidence="3">
    <name type="scientific">marine metagenome</name>
    <dbReference type="NCBI Taxonomy" id="408172"/>
    <lineage>
        <taxon>unclassified sequences</taxon>
        <taxon>metagenomes</taxon>
        <taxon>ecological metagenomes</taxon>
    </lineage>
</organism>